<sequence>MNVLVGLLGSAALLLLGMQLASEGMQKAAGARLRQLMNSFTTHRLSGLFLGTAITTVMQSSGATAVLLVSFVGSGLMQFEQTIAVLLGANIGTTVTVQLIAFNFTEHALALVAAGFIVTMVARRPAVRHVGRAVLGFGLIFLAIRLFGDTMQPIEHDEAVRGLFARLAKDPLLGLTFGAILTALVNSSAAVIGLVIVLGVHGFVTTPEALPIVLGANIGTCFTSYLSSIGAPLEARRVVAAHAIMKTTGVLLTLPLLTPFTHLVELTAPGDVARQLANGHTLYNVGLSILFLPAVRPFAAFIKRLLPHNPNEEVGFQIRYLDERLLDSPILALGAANREVRRMADRVQIMLSEVMELFLKGTEESLDRMNKLETELDALARAIIAYLSNLAQFSLTEEESQKAGATLYIVNDLEHIGDMLTKLSNLARRKLDQGLTFSPQGVKEIQDMHGKVSKNLDMAIVAFMTGDRVLAEKVVDTQPKIARLERDLREQHLN</sequence>
<feature type="transmembrane region" description="Helical" evidence="7">
    <location>
        <begin position="130"/>
        <end position="148"/>
    </location>
</feature>
<organism evidence="9 10">
    <name type="scientific">Candidatus Tanganyikabacteria bacterium</name>
    <dbReference type="NCBI Taxonomy" id="2961651"/>
    <lineage>
        <taxon>Bacteria</taxon>
        <taxon>Bacillati</taxon>
        <taxon>Candidatus Sericytochromatia</taxon>
        <taxon>Candidatus Tanganyikabacteria</taxon>
    </lineage>
</organism>
<keyword evidence="4 7" id="KW-1133">Transmembrane helix</keyword>
<dbReference type="AlphaFoldDB" id="A0A938BPC9"/>
<evidence type="ECO:0000259" key="8">
    <source>
        <dbReference type="Pfam" id="PF01895"/>
    </source>
</evidence>
<protein>
    <submittedName>
        <fullName evidence="9">Na/Pi cotransporter family protein</fullName>
    </submittedName>
</protein>
<dbReference type="NCBIfam" id="TIGR00704">
    <property type="entry name" value="NaPi_cotrn_rel"/>
    <property type="match status" value="1"/>
</dbReference>
<keyword evidence="2" id="KW-1003">Cell membrane</keyword>
<comment type="subcellular location">
    <subcellularLocation>
        <location evidence="1">Cell membrane</location>
        <topology evidence="1">Multi-pass membrane protein</topology>
    </subcellularLocation>
</comment>
<evidence type="ECO:0000256" key="1">
    <source>
        <dbReference type="ARBA" id="ARBA00004651"/>
    </source>
</evidence>
<feature type="domain" description="PhoU" evidence="8">
    <location>
        <begin position="445"/>
        <end position="493"/>
    </location>
</feature>
<dbReference type="NCBIfam" id="NF037997">
    <property type="entry name" value="Na_Pi_symport"/>
    <property type="match status" value="1"/>
</dbReference>
<feature type="transmembrane region" description="Helical" evidence="7">
    <location>
        <begin position="45"/>
        <end position="71"/>
    </location>
</feature>
<dbReference type="Pfam" id="PF01895">
    <property type="entry name" value="PhoU"/>
    <property type="match status" value="2"/>
</dbReference>
<evidence type="ECO:0000256" key="4">
    <source>
        <dbReference type="ARBA" id="ARBA00022989"/>
    </source>
</evidence>
<dbReference type="Proteomes" id="UP000703893">
    <property type="component" value="Unassembled WGS sequence"/>
</dbReference>
<dbReference type="PANTHER" id="PTHR10010">
    <property type="entry name" value="SOLUTE CARRIER FAMILY 34 SODIUM PHOSPHATE , MEMBER 2-RELATED"/>
    <property type="match status" value="1"/>
</dbReference>
<dbReference type="InterPro" id="IPR004633">
    <property type="entry name" value="NaPi_cotrn-rel/YqeW-like"/>
</dbReference>
<name>A0A938BPC9_9BACT</name>
<feature type="non-terminal residue" evidence="9">
    <location>
        <position position="494"/>
    </location>
</feature>
<comment type="caution">
    <text evidence="9">The sequence shown here is derived from an EMBL/GenBank/DDBJ whole genome shotgun (WGS) entry which is preliminary data.</text>
</comment>
<dbReference type="GO" id="GO:0005886">
    <property type="term" value="C:plasma membrane"/>
    <property type="evidence" value="ECO:0007669"/>
    <property type="project" value="UniProtKB-SubCell"/>
</dbReference>
<keyword evidence="3 7" id="KW-0812">Transmembrane</keyword>
<dbReference type="InterPro" id="IPR003841">
    <property type="entry name" value="Na/Pi_transpt"/>
</dbReference>
<dbReference type="InterPro" id="IPR038078">
    <property type="entry name" value="PhoU-like_sf"/>
</dbReference>
<dbReference type="Gene3D" id="1.20.58.220">
    <property type="entry name" value="Phosphate transport system protein phou homolog 2, domain 2"/>
    <property type="match status" value="1"/>
</dbReference>
<feature type="domain" description="PhoU" evidence="8">
    <location>
        <begin position="340"/>
        <end position="425"/>
    </location>
</feature>
<evidence type="ECO:0000256" key="3">
    <source>
        <dbReference type="ARBA" id="ARBA00022692"/>
    </source>
</evidence>
<evidence type="ECO:0000256" key="2">
    <source>
        <dbReference type="ARBA" id="ARBA00022475"/>
    </source>
</evidence>
<proteinExistence type="predicted"/>
<dbReference type="Pfam" id="PF02690">
    <property type="entry name" value="Na_Pi_cotrans"/>
    <property type="match status" value="2"/>
</dbReference>
<dbReference type="InterPro" id="IPR026022">
    <property type="entry name" value="PhoU_dom"/>
</dbReference>
<dbReference type="PANTHER" id="PTHR10010:SF46">
    <property type="entry name" value="SODIUM-DEPENDENT PHOSPHATE TRANSPORT PROTEIN 2B"/>
    <property type="match status" value="1"/>
</dbReference>
<dbReference type="EMBL" id="VGJX01000961">
    <property type="protein sequence ID" value="MBM3276303.1"/>
    <property type="molecule type" value="Genomic_DNA"/>
</dbReference>
<feature type="transmembrane region" description="Helical" evidence="7">
    <location>
        <begin position="172"/>
        <end position="197"/>
    </location>
</feature>
<keyword evidence="5 7" id="KW-0472">Membrane</keyword>
<feature type="transmembrane region" description="Helical" evidence="7">
    <location>
        <begin position="209"/>
        <end position="227"/>
    </location>
</feature>
<dbReference type="SUPFAM" id="SSF109755">
    <property type="entry name" value="PhoU-like"/>
    <property type="match status" value="1"/>
</dbReference>
<keyword evidence="6" id="KW-0175">Coiled coil</keyword>
<feature type="transmembrane region" description="Helical" evidence="7">
    <location>
        <begin position="83"/>
        <end position="101"/>
    </location>
</feature>
<reference evidence="9 10" key="1">
    <citation type="submission" date="2019-03" db="EMBL/GenBank/DDBJ databases">
        <title>Lake Tanganyika Metagenome-Assembled Genomes (MAGs).</title>
        <authorList>
            <person name="Tran P."/>
        </authorList>
    </citation>
    <scope>NUCLEOTIDE SEQUENCE [LARGE SCALE GENOMIC DNA]</scope>
    <source>
        <strain evidence="9">K_DeepCast_65m_m2_236</strain>
    </source>
</reference>
<evidence type="ECO:0000256" key="6">
    <source>
        <dbReference type="SAM" id="Coils"/>
    </source>
</evidence>
<accession>A0A938BPC9</accession>
<evidence type="ECO:0000256" key="7">
    <source>
        <dbReference type="SAM" id="Phobius"/>
    </source>
</evidence>
<gene>
    <name evidence="9" type="ORF">FJZ00_14210</name>
</gene>
<dbReference type="GO" id="GO:0044341">
    <property type="term" value="P:sodium-dependent phosphate transport"/>
    <property type="evidence" value="ECO:0007669"/>
    <property type="project" value="InterPro"/>
</dbReference>
<evidence type="ECO:0000313" key="10">
    <source>
        <dbReference type="Proteomes" id="UP000703893"/>
    </source>
</evidence>
<feature type="coiled-coil region" evidence="6">
    <location>
        <begin position="362"/>
        <end position="389"/>
    </location>
</feature>
<evidence type="ECO:0000313" key="9">
    <source>
        <dbReference type="EMBL" id="MBM3276303.1"/>
    </source>
</evidence>
<dbReference type="GO" id="GO:0005436">
    <property type="term" value="F:sodium:phosphate symporter activity"/>
    <property type="evidence" value="ECO:0007669"/>
    <property type="project" value="InterPro"/>
</dbReference>
<evidence type="ECO:0000256" key="5">
    <source>
        <dbReference type="ARBA" id="ARBA00023136"/>
    </source>
</evidence>